<evidence type="ECO:0000313" key="3">
    <source>
        <dbReference type="Proteomes" id="UP000075903"/>
    </source>
</evidence>
<reference evidence="2" key="1">
    <citation type="submission" date="2020-05" db="UniProtKB">
        <authorList>
            <consortium name="EnsemblMetazoa"/>
        </authorList>
    </citation>
    <scope>IDENTIFICATION</scope>
    <source>
        <strain evidence="2">MAF</strain>
    </source>
</reference>
<dbReference type="VEuPathDB" id="VectorBase:AMEM009162"/>
<name>A0A182V5F1_ANOME</name>
<evidence type="ECO:0000256" key="1">
    <source>
        <dbReference type="SAM" id="MobiDB-lite"/>
    </source>
</evidence>
<dbReference type="EnsemblMetazoa" id="AMEM009162-RA">
    <property type="protein sequence ID" value="AMEM009162-PA"/>
    <property type="gene ID" value="AMEM009162"/>
</dbReference>
<protein>
    <submittedName>
        <fullName evidence="2">Uncharacterized protein</fullName>
    </submittedName>
</protein>
<organism evidence="2 3">
    <name type="scientific">Anopheles merus</name>
    <name type="common">Mosquito</name>
    <dbReference type="NCBI Taxonomy" id="30066"/>
    <lineage>
        <taxon>Eukaryota</taxon>
        <taxon>Metazoa</taxon>
        <taxon>Ecdysozoa</taxon>
        <taxon>Arthropoda</taxon>
        <taxon>Hexapoda</taxon>
        <taxon>Insecta</taxon>
        <taxon>Pterygota</taxon>
        <taxon>Neoptera</taxon>
        <taxon>Endopterygota</taxon>
        <taxon>Diptera</taxon>
        <taxon>Nematocera</taxon>
        <taxon>Culicoidea</taxon>
        <taxon>Culicidae</taxon>
        <taxon>Anophelinae</taxon>
        <taxon>Anopheles</taxon>
    </lineage>
</organism>
<dbReference type="AlphaFoldDB" id="A0A182V5F1"/>
<sequence length="125" mass="13193">MDQSARHHEHGGPLSCGGNETVAASNPELFAARLWHTGPVHAHSCRIPLATRIDGASGMFTAKTSALQLPHGAKYPGAGCSFALRHRYQNGTGSVAEPTRPKGLHANSEHVLALGIGSERPIRSK</sequence>
<accession>A0A182V5F1</accession>
<dbReference type="Proteomes" id="UP000075903">
    <property type="component" value="Unassembled WGS sequence"/>
</dbReference>
<feature type="region of interest" description="Disordered" evidence="1">
    <location>
        <begin position="1"/>
        <end position="20"/>
    </location>
</feature>
<proteinExistence type="predicted"/>
<evidence type="ECO:0000313" key="2">
    <source>
        <dbReference type="EnsemblMetazoa" id="AMEM009162-PA"/>
    </source>
</evidence>
<keyword evidence="3" id="KW-1185">Reference proteome</keyword>